<evidence type="ECO:0000256" key="7">
    <source>
        <dbReference type="ARBA" id="ARBA00023125"/>
    </source>
</evidence>
<keyword evidence="9" id="KW-0539">Nucleus</keyword>
<name>A0A507CD68_9FUNG</name>
<dbReference type="InterPro" id="IPR013087">
    <property type="entry name" value="Znf_C2H2_type"/>
</dbReference>
<sequence length="425" mass="47694">MPAERRHHCNYCVKSFKKSGDLKRHEAIHTNTRNYKCDECSKTFIQKSGLTVHLRTHTGEKPHSCDICERAFSDASSLNRHKKTHFKSGCARGATLSKSRGKKPVVDEIEESDLHDEVYIVEPTVKSTRRQPITPSQSASSRPHSEEEASETIVIKRDNFVPSVAPYKVQTPHLTYGGSPNMNSQRLVYLPHPSYGSQGIPYAGMAQSYSTDNGVKRSNEIPAPITTKNIINSNSNDSILSPTRFLNVSPAASPSTQEASAIIKLQPVEPTLESHRMYHRHPLPAPVQIQRIQRDGYLMSARQPSLDQQQCYVDRNDSYSPKTGSSYMAQDITLKESVASPLQSYVLFQDSFVTSPRTQFYTSSPRRESYTASPRRASFPGLIQDSLMGDVSPRGQAYYAESPRRESYNGSQDVFVKPMLAQLRY</sequence>
<feature type="region of interest" description="Disordered" evidence="11">
    <location>
        <begin position="303"/>
        <end position="324"/>
    </location>
</feature>
<evidence type="ECO:0000256" key="9">
    <source>
        <dbReference type="ARBA" id="ARBA00023242"/>
    </source>
</evidence>
<dbReference type="PANTHER" id="PTHR24379:SF121">
    <property type="entry name" value="C2H2-TYPE DOMAIN-CONTAINING PROTEIN"/>
    <property type="match status" value="1"/>
</dbReference>
<dbReference type="SMART" id="SM00355">
    <property type="entry name" value="ZnF_C2H2"/>
    <property type="match status" value="3"/>
</dbReference>
<evidence type="ECO:0000256" key="5">
    <source>
        <dbReference type="ARBA" id="ARBA00022771"/>
    </source>
</evidence>
<evidence type="ECO:0000256" key="10">
    <source>
        <dbReference type="PROSITE-ProRule" id="PRU00042"/>
    </source>
</evidence>
<evidence type="ECO:0000256" key="6">
    <source>
        <dbReference type="ARBA" id="ARBA00022833"/>
    </source>
</evidence>
<feature type="domain" description="C2H2-type" evidence="12">
    <location>
        <begin position="63"/>
        <end position="85"/>
    </location>
</feature>
<gene>
    <name evidence="13" type="ORF">SmJEL517_g02096</name>
</gene>
<keyword evidence="8" id="KW-0804">Transcription</keyword>
<evidence type="ECO:0000256" key="11">
    <source>
        <dbReference type="SAM" id="MobiDB-lite"/>
    </source>
</evidence>
<keyword evidence="4" id="KW-0677">Repeat</keyword>
<evidence type="ECO:0000256" key="4">
    <source>
        <dbReference type="ARBA" id="ARBA00022737"/>
    </source>
</evidence>
<dbReference type="SUPFAM" id="SSF57667">
    <property type="entry name" value="beta-beta-alpha zinc fingers"/>
    <property type="match status" value="2"/>
</dbReference>
<dbReference type="GO" id="GO:0003677">
    <property type="term" value="F:DNA binding"/>
    <property type="evidence" value="ECO:0007669"/>
    <property type="project" value="UniProtKB-KW"/>
</dbReference>
<comment type="similarity">
    <text evidence="2">Belongs to the krueppel C2H2-type zinc-finger protein family.</text>
</comment>
<feature type="domain" description="C2H2-type" evidence="12">
    <location>
        <begin position="35"/>
        <end position="62"/>
    </location>
</feature>
<evidence type="ECO:0000313" key="14">
    <source>
        <dbReference type="Proteomes" id="UP000319731"/>
    </source>
</evidence>
<organism evidence="13 14">
    <name type="scientific">Synchytrium microbalum</name>
    <dbReference type="NCBI Taxonomy" id="1806994"/>
    <lineage>
        <taxon>Eukaryota</taxon>
        <taxon>Fungi</taxon>
        <taxon>Fungi incertae sedis</taxon>
        <taxon>Chytridiomycota</taxon>
        <taxon>Chytridiomycota incertae sedis</taxon>
        <taxon>Chytridiomycetes</taxon>
        <taxon>Synchytriales</taxon>
        <taxon>Synchytriaceae</taxon>
        <taxon>Synchytrium</taxon>
    </lineage>
</organism>
<dbReference type="FunFam" id="3.30.160.60:FF:000188">
    <property type="entry name" value="Zinc finger protein 787"/>
    <property type="match status" value="1"/>
</dbReference>
<keyword evidence="7" id="KW-0238">DNA-binding</keyword>
<comment type="caution">
    <text evidence="13">The sequence shown here is derived from an EMBL/GenBank/DDBJ whole genome shotgun (WGS) entry which is preliminary data.</text>
</comment>
<comment type="subcellular location">
    <subcellularLocation>
        <location evidence="1">Nucleus</location>
    </subcellularLocation>
</comment>
<dbReference type="InterPro" id="IPR036236">
    <property type="entry name" value="Znf_C2H2_sf"/>
</dbReference>
<evidence type="ECO:0000256" key="3">
    <source>
        <dbReference type="ARBA" id="ARBA00022723"/>
    </source>
</evidence>
<dbReference type="Proteomes" id="UP000319731">
    <property type="component" value="Unassembled WGS sequence"/>
</dbReference>
<evidence type="ECO:0000259" key="12">
    <source>
        <dbReference type="PROSITE" id="PS50157"/>
    </source>
</evidence>
<proteinExistence type="inferred from homology"/>
<feature type="region of interest" description="Disordered" evidence="11">
    <location>
        <begin position="122"/>
        <end position="154"/>
    </location>
</feature>
<keyword evidence="14" id="KW-1185">Reference proteome</keyword>
<protein>
    <recommendedName>
        <fullName evidence="12">C2H2-type domain-containing protein</fullName>
    </recommendedName>
</protein>
<keyword evidence="3" id="KW-0479">Metal-binding</keyword>
<dbReference type="Pfam" id="PF00096">
    <property type="entry name" value="zf-C2H2"/>
    <property type="match status" value="3"/>
</dbReference>
<dbReference type="PROSITE" id="PS50157">
    <property type="entry name" value="ZINC_FINGER_C2H2_2"/>
    <property type="match status" value="3"/>
</dbReference>
<dbReference type="OrthoDB" id="6077919at2759"/>
<dbReference type="GeneID" id="42003321"/>
<keyword evidence="5 10" id="KW-0863">Zinc-finger</keyword>
<dbReference type="AlphaFoldDB" id="A0A507CD68"/>
<evidence type="ECO:0000256" key="1">
    <source>
        <dbReference type="ARBA" id="ARBA00004123"/>
    </source>
</evidence>
<evidence type="ECO:0000256" key="2">
    <source>
        <dbReference type="ARBA" id="ARBA00006991"/>
    </source>
</evidence>
<dbReference type="RefSeq" id="XP_031025956.1">
    <property type="nucleotide sequence ID" value="XM_031168024.1"/>
</dbReference>
<dbReference type="EMBL" id="QEAO01000008">
    <property type="protein sequence ID" value="TPX35483.1"/>
    <property type="molecule type" value="Genomic_DNA"/>
</dbReference>
<dbReference type="GO" id="GO:0005634">
    <property type="term" value="C:nucleus"/>
    <property type="evidence" value="ECO:0007669"/>
    <property type="project" value="UniProtKB-SubCell"/>
</dbReference>
<dbReference type="Gene3D" id="3.30.160.60">
    <property type="entry name" value="Classic Zinc Finger"/>
    <property type="match status" value="3"/>
</dbReference>
<evidence type="ECO:0000313" key="13">
    <source>
        <dbReference type="EMBL" id="TPX35483.1"/>
    </source>
</evidence>
<dbReference type="STRING" id="1806994.A0A507CD68"/>
<feature type="domain" description="C2H2-type" evidence="12">
    <location>
        <begin position="7"/>
        <end position="34"/>
    </location>
</feature>
<keyword evidence="6" id="KW-0862">Zinc</keyword>
<dbReference type="PANTHER" id="PTHR24379">
    <property type="entry name" value="KRAB AND ZINC FINGER DOMAIN-CONTAINING"/>
    <property type="match status" value="1"/>
</dbReference>
<reference evidence="13 14" key="1">
    <citation type="journal article" date="2019" name="Sci. Rep.">
        <title>Comparative genomics of chytrid fungi reveal insights into the obligate biotrophic and pathogenic lifestyle of Synchytrium endobioticum.</title>
        <authorList>
            <person name="van de Vossenberg B.T.L.H."/>
            <person name="Warris S."/>
            <person name="Nguyen H.D.T."/>
            <person name="van Gent-Pelzer M.P.E."/>
            <person name="Joly D.L."/>
            <person name="van de Geest H.C."/>
            <person name="Bonants P.J.M."/>
            <person name="Smith D.S."/>
            <person name="Levesque C.A."/>
            <person name="van der Lee T.A.J."/>
        </authorList>
    </citation>
    <scope>NUCLEOTIDE SEQUENCE [LARGE SCALE GENOMIC DNA]</scope>
    <source>
        <strain evidence="13 14">JEL517</strain>
    </source>
</reference>
<feature type="compositionally biased region" description="Polar residues" evidence="11">
    <location>
        <begin position="130"/>
        <end position="142"/>
    </location>
</feature>
<dbReference type="GO" id="GO:0008270">
    <property type="term" value="F:zinc ion binding"/>
    <property type="evidence" value="ECO:0007669"/>
    <property type="project" value="UniProtKB-KW"/>
</dbReference>
<dbReference type="PROSITE" id="PS00028">
    <property type="entry name" value="ZINC_FINGER_C2H2_1"/>
    <property type="match status" value="3"/>
</dbReference>
<evidence type="ECO:0000256" key="8">
    <source>
        <dbReference type="ARBA" id="ARBA00023163"/>
    </source>
</evidence>
<accession>A0A507CD68</accession>
<dbReference type="FunFam" id="3.30.160.60:FF:000557">
    <property type="entry name" value="zinc finger and SCAN domain-containing protein 29"/>
    <property type="match status" value="1"/>
</dbReference>
<dbReference type="FunFam" id="3.30.160.60:FF:000110">
    <property type="entry name" value="Zinc finger protein-like"/>
    <property type="match status" value="1"/>
</dbReference>